<evidence type="ECO:0000313" key="2">
    <source>
        <dbReference type="EMBL" id="EJT47896.1"/>
    </source>
</evidence>
<dbReference type="RefSeq" id="XP_014179130.1">
    <property type="nucleotide sequence ID" value="XM_014323655.1"/>
</dbReference>
<name>J5SWF7_TRIAS</name>
<dbReference type="InterPro" id="IPR007224">
    <property type="entry name" value="TIF_Rrn11"/>
</dbReference>
<dbReference type="PANTHER" id="PTHR28244">
    <property type="entry name" value="RNA POLYMERASE I-SPECIFIC TRANSCRIPTION INITIATION FACTOR RRN11"/>
    <property type="match status" value="1"/>
</dbReference>
<feature type="compositionally biased region" description="Basic and acidic residues" evidence="1">
    <location>
        <begin position="294"/>
        <end position="308"/>
    </location>
</feature>
<dbReference type="OrthoDB" id="2159786at2759"/>
<dbReference type="Pfam" id="PF04090">
    <property type="entry name" value="Rrn11"/>
    <property type="match status" value="1"/>
</dbReference>
<dbReference type="Proteomes" id="UP000002748">
    <property type="component" value="Unassembled WGS sequence"/>
</dbReference>
<feature type="region of interest" description="Disordered" evidence="1">
    <location>
        <begin position="143"/>
        <end position="194"/>
    </location>
</feature>
<dbReference type="VEuPathDB" id="FungiDB:A1Q1_03202"/>
<feature type="region of interest" description="Disordered" evidence="1">
    <location>
        <begin position="284"/>
        <end position="345"/>
    </location>
</feature>
<comment type="caution">
    <text evidence="2">The sequence shown here is derived from an EMBL/GenBank/DDBJ whole genome shotgun (WGS) entry which is preliminary data.</text>
</comment>
<dbReference type="HOGENOM" id="CLU_804572_0_0_1"/>
<dbReference type="PANTHER" id="PTHR28244:SF1">
    <property type="entry name" value="RNA POLYMERASE I-SPECIFIC TRANSCRIPTION INITIATION FACTOR RRN11"/>
    <property type="match status" value="1"/>
</dbReference>
<evidence type="ECO:0000256" key="1">
    <source>
        <dbReference type="SAM" id="MobiDB-lite"/>
    </source>
</evidence>
<dbReference type="GO" id="GO:0070860">
    <property type="term" value="C:RNA polymerase I core factor complex"/>
    <property type="evidence" value="ECO:0007669"/>
    <property type="project" value="TreeGrafter"/>
</dbReference>
<reference evidence="2 3" key="1">
    <citation type="journal article" date="2012" name="Eukaryot. Cell">
        <title>Draft genome sequence of CBS 2479, the standard type strain of Trichosporon asahii.</title>
        <authorList>
            <person name="Yang R.Y."/>
            <person name="Li H.T."/>
            <person name="Zhu H."/>
            <person name="Zhou G.P."/>
            <person name="Wang M."/>
            <person name="Wang L."/>
        </authorList>
    </citation>
    <scope>NUCLEOTIDE SEQUENCE [LARGE SCALE GENOMIC DNA]</scope>
    <source>
        <strain evidence="3">ATCC 90039 / CBS 2479 / JCM 2466 / KCTC 7840 / NCYC 2677 / UAMH 7654</strain>
    </source>
</reference>
<organism evidence="2 3">
    <name type="scientific">Trichosporon asahii var. asahii (strain ATCC 90039 / CBS 2479 / JCM 2466 / KCTC 7840 / NBRC 103889/ NCYC 2677 / UAMH 7654)</name>
    <name type="common">Yeast</name>
    <dbReference type="NCBI Taxonomy" id="1186058"/>
    <lineage>
        <taxon>Eukaryota</taxon>
        <taxon>Fungi</taxon>
        <taxon>Dikarya</taxon>
        <taxon>Basidiomycota</taxon>
        <taxon>Agaricomycotina</taxon>
        <taxon>Tremellomycetes</taxon>
        <taxon>Trichosporonales</taxon>
        <taxon>Trichosporonaceae</taxon>
        <taxon>Trichosporon</taxon>
    </lineage>
</organism>
<dbReference type="InterPro" id="IPR053029">
    <property type="entry name" value="RNA_pol_I-specific_init_factor"/>
</dbReference>
<dbReference type="GO" id="GO:0001164">
    <property type="term" value="F:RNA polymerase I core promoter sequence-specific DNA binding"/>
    <property type="evidence" value="ECO:0007669"/>
    <property type="project" value="InterPro"/>
</dbReference>
<dbReference type="GO" id="GO:0001181">
    <property type="term" value="F:RNA polymerase I general transcription initiation factor activity"/>
    <property type="evidence" value="ECO:0007669"/>
    <property type="project" value="InterPro"/>
</dbReference>
<dbReference type="GeneID" id="25986715"/>
<dbReference type="GO" id="GO:0017025">
    <property type="term" value="F:TBP-class protein binding"/>
    <property type="evidence" value="ECO:0007669"/>
    <property type="project" value="TreeGrafter"/>
</dbReference>
<evidence type="ECO:0000313" key="3">
    <source>
        <dbReference type="Proteomes" id="UP000002748"/>
    </source>
</evidence>
<dbReference type="GO" id="GO:0042790">
    <property type="term" value="P:nucleolar large rRNA transcription by RNA polymerase I"/>
    <property type="evidence" value="ECO:0007669"/>
    <property type="project" value="TreeGrafter"/>
</dbReference>
<proteinExistence type="predicted"/>
<dbReference type="EMBL" id="ALBS01000224">
    <property type="protein sequence ID" value="EJT47896.1"/>
    <property type="molecule type" value="Genomic_DNA"/>
</dbReference>
<gene>
    <name evidence="2" type="ORF">A1Q1_03202</name>
</gene>
<protein>
    <submittedName>
        <fullName evidence="2">Uncharacterized protein</fullName>
    </submittedName>
</protein>
<accession>J5SWF7</accession>
<dbReference type="AlphaFoldDB" id="J5SWF7"/>
<sequence length="345" mass="37835">MPAVHRYKFPVRPGNTERQPTSVRGAYLQNLVDCVHICILRGLYDKARRAWAILVRCPDIDWKQRWGWGLFLLTRDAEGRQPTTEGGESLSRRGQDSATDYLTKLRLQKPAVLEELAQHLVYTGRYEPALNELETFWLAQPESKRREARGGPSSDAGLETSRRRGSSSSSSDIEDSEPSAVHPKLTTDEPPDESKLQKARYHFGNALQVDPSHTVAKGFIDLERCPVPGVNRADSPPDQDTARSFGAMSLDAVDDLGSGLNLGRAGMGLGNLARLTGLSELTSTSRNASVADLADVRGEESDDSRDSMDSLDLVSDGGDESQTSDTEARGTSPDSQGMDVDMDWE</sequence>
<dbReference type="KEGG" id="tasa:A1Q1_03202"/>